<dbReference type="RefSeq" id="WP_377025319.1">
    <property type="nucleotide sequence ID" value="NZ_JBHLTS010000075.1"/>
</dbReference>
<organism evidence="1 2">
    <name type="scientific">Mucilaginibacter angelicae</name>
    <dbReference type="NCBI Taxonomy" id="869718"/>
    <lineage>
        <taxon>Bacteria</taxon>
        <taxon>Pseudomonadati</taxon>
        <taxon>Bacteroidota</taxon>
        <taxon>Sphingobacteriia</taxon>
        <taxon>Sphingobacteriales</taxon>
        <taxon>Sphingobacteriaceae</taxon>
        <taxon>Mucilaginibacter</taxon>
    </lineage>
</organism>
<proteinExistence type="predicted"/>
<dbReference type="Gene3D" id="2.40.50.100">
    <property type="match status" value="1"/>
</dbReference>
<protein>
    <recommendedName>
        <fullName evidence="3">Acetyl-CoA carboxylase biotin carboxyl carrier protein subunit</fullName>
    </recommendedName>
</protein>
<keyword evidence="2" id="KW-1185">Reference proteome</keyword>
<reference evidence="1 2" key="1">
    <citation type="submission" date="2024-09" db="EMBL/GenBank/DDBJ databases">
        <authorList>
            <person name="Sun Q."/>
            <person name="Mori K."/>
        </authorList>
    </citation>
    <scope>NUCLEOTIDE SEQUENCE [LARGE SCALE GENOMIC DNA]</scope>
    <source>
        <strain evidence="1 2">NCAIM B.02415</strain>
    </source>
</reference>
<sequence length="53" mass="6078">MNSAKINGKEEPNPCLVQKVFVSEGDIIKKDDNHFMLEAMEMENIIKDLEGKR</sequence>
<dbReference type="SUPFAM" id="SSF51230">
    <property type="entry name" value="Single hybrid motif"/>
    <property type="match status" value="1"/>
</dbReference>
<gene>
    <name evidence="1" type="ORF">ACFFGT_25380</name>
</gene>
<dbReference type="InterPro" id="IPR011053">
    <property type="entry name" value="Single_hybrid_motif"/>
</dbReference>
<accession>A0ABV6LDL0</accession>
<comment type="caution">
    <text evidence="1">The sequence shown here is derived from an EMBL/GenBank/DDBJ whole genome shotgun (WGS) entry which is preliminary data.</text>
</comment>
<evidence type="ECO:0008006" key="3">
    <source>
        <dbReference type="Google" id="ProtNLM"/>
    </source>
</evidence>
<evidence type="ECO:0000313" key="1">
    <source>
        <dbReference type="EMBL" id="MFC0517570.1"/>
    </source>
</evidence>
<name>A0ABV6LDL0_9SPHI</name>
<evidence type="ECO:0000313" key="2">
    <source>
        <dbReference type="Proteomes" id="UP001589828"/>
    </source>
</evidence>
<dbReference type="Proteomes" id="UP001589828">
    <property type="component" value="Unassembled WGS sequence"/>
</dbReference>
<dbReference type="EMBL" id="JBHLTS010000075">
    <property type="protein sequence ID" value="MFC0517570.1"/>
    <property type="molecule type" value="Genomic_DNA"/>
</dbReference>